<dbReference type="SUPFAM" id="SSF53756">
    <property type="entry name" value="UDP-Glycosyltransferase/glycogen phosphorylase"/>
    <property type="match status" value="1"/>
</dbReference>
<protein>
    <submittedName>
        <fullName evidence="2">Glycosyltransferase</fullName>
    </submittedName>
</protein>
<dbReference type="Gene3D" id="3.40.50.2000">
    <property type="entry name" value="Glycogen Phosphorylase B"/>
    <property type="match status" value="2"/>
</dbReference>
<dbReference type="Pfam" id="PF13439">
    <property type="entry name" value="Glyco_transf_4"/>
    <property type="match status" value="1"/>
</dbReference>
<accession>A0ABX2TLC4</accession>
<dbReference type="InterPro" id="IPR028098">
    <property type="entry name" value="Glyco_trans_4-like_N"/>
</dbReference>
<proteinExistence type="predicted"/>
<organism evidence="2 3">
    <name type="scientific">Azospirillum oleiclasticum</name>
    <dbReference type="NCBI Taxonomy" id="2735135"/>
    <lineage>
        <taxon>Bacteria</taxon>
        <taxon>Pseudomonadati</taxon>
        <taxon>Pseudomonadota</taxon>
        <taxon>Alphaproteobacteria</taxon>
        <taxon>Rhodospirillales</taxon>
        <taxon>Azospirillaceae</taxon>
        <taxon>Azospirillum</taxon>
    </lineage>
</organism>
<feature type="domain" description="Glycosyltransferase subfamily 4-like N-terminal" evidence="1">
    <location>
        <begin position="18"/>
        <end position="180"/>
    </location>
</feature>
<name>A0ABX2TLC4_9PROT</name>
<keyword evidence="3" id="KW-1185">Reference proteome</keyword>
<dbReference type="Proteomes" id="UP000584642">
    <property type="component" value="Unassembled WGS sequence"/>
</dbReference>
<dbReference type="Pfam" id="PF13692">
    <property type="entry name" value="Glyco_trans_1_4"/>
    <property type="match status" value="1"/>
</dbReference>
<evidence type="ECO:0000313" key="3">
    <source>
        <dbReference type="Proteomes" id="UP000584642"/>
    </source>
</evidence>
<dbReference type="EMBL" id="JABFDB010000035">
    <property type="protein sequence ID" value="NYZ24141.1"/>
    <property type="molecule type" value="Genomic_DNA"/>
</dbReference>
<reference evidence="2 3" key="1">
    <citation type="submission" date="2020-05" db="EMBL/GenBank/DDBJ databases">
        <title>Azospirillum oleiclasticum sp. nov, a nitrogen-fixing and heavy crude oil-emulsifying bacterium isolated from the crude oil of Yumen Oilfield.</title>
        <authorList>
            <person name="Wu D."/>
            <person name="Cai M."/>
            <person name="Zhang X."/>
        </authorList>
    </citation>
    <scope>NUCLEOTIDE SEQUENCE [LARGE SCALE GENOMIC DNA]</scope>
    <source>
        <strain evidence="2 3">ROY-1-1-2</strain>
    </source>
</reference>
<comment type="caution">
    <text evidence="2">The sequence shown here is derived from an EMBL/GenBank/DDBJ whole genome shotgun (WGS) entry which is preliminary data.</text>
</comment>
<dbReference type="RefSeq" id="WP_180285914.1">
    <property type="nucleotide sequence ID" value="NZ_JABFDB010000035.1"/>
</dbReference>
<dbReference type="PANTHER" id="PTHR12526">
    <property type="entry name" value="GLYCOSYLTRANSFERASE"/>
    <property type="match status" value="1"/>
</dbReference>
<sequence>MRVALIDPSNFTLPYDLALARGLVGRGHELHMVGRWLSDGDAWPEPSIPFHKPFYRGLDRLQALPRPVFLGLKGASHVESMARLRGLLRELKPDVIHVQWFPFPMVDRGFLPSLQALAPVVLTMHDTEPFNGNPSSVLQRLGAIDLPRRCDRVIVHTSLGVRRLEAAGVEPRRIAVVPHGLLGSVPAMPPPAPDPVTFVLVGKIKPYKGVDLFIEAVARMPDAVRRRCRFVVAGKPYIDTAPLTAAVERHGLSDLVTLDFRFLDDAEMADLMARAAVQVFPYREIEASGVLSLALGQGRAILASDIGGFKETLTDGESARLVPAGDVDALAAAMTALAEQPDERVRLGAAARELAVRMQDWGGIADRTLALYGEALAERAGGTRSAPRAA</sequence>
<evidence type="ECO:0000313" key="2">
    <source>
        <dbReference type="EMBL" id="NYZ24141.1"/>
    </source>
</evidence>
<gene>
    <name evidence="2" type="ORF">HND93_30930</name>
</gene>
<evidence type="ECO:0000259" key="1">
    <source>
        <dbReference type="Pfam" id="PF13439"/>
    </source>
</evidence>